<feature type="transmembrane region" description="Helical" evidence="1">
    <location>
        <begin position="192"/>
        <end position="216"/>
    </location>
</feature>
<dbReference type="EMBL" id="JAPMOS010000027">
    <property type="protein sequence ID" value="KAJ4458588.1"/>
    <property type="molecule type" value="Genomic_DNA"/>
</dbReference>
<comment type="caution">
    <text evidence="2">The sequence shown here is derived from an EMBL/GenBank/DDBJ whole genome shotgun (WGS) entry which is preliminary data.</text>
</comment>
<reference evidence="2" key="1">
    <citation type="journal article" date="2022" name="bioRxiv">
        <title>Genomics of Preaxostyla Flagellates Illuminates Evolutionary Transitions and the Path Towards Mitochondrial Loss.</title>
        <authorList>
            <person name="Novak L.V.F."/>
            <person name="Treitli S.C."/>
            <person name="Pyrih J."/>
            <person name="Halakuc P."/>
            <person name="Pipaliya S.V."/>
            <person name="Vacek V."/>
            <person name="Brzon O."/>
            <person name="Soukal P."/>
            <person name="Eme L."/>
            <person name="Dacks J.B."/>
            <person name="Karnkowska A."/>
            <person name="Elias M."/>
            <person name="Hampl V."/>
        </authorList>
    </citation>
    <scope>NUCLEOTIDE SEQUENCE</scope>
    <source>
        <strain evidence="2">RCP-MX</strain>
    </source>
</reference>
<evidence type="ECO:0000313" key="2">
    <source>
        <dbReference type="EMBL" id="KAJ4458588.1"/>
    </source>
</evidence>
<evidence type="ECO:0000313" key="3">
    <source>
        <dbReference type="Proteomes" id="UP001141327"/>
    </source>
</evidence>
<keyword evidence="1" id="KW-0472">Membrane</keyword>
<keyword evidence="1" id="KW-1133">Transmembrane helix</keyword>
<name>A0ABQ8UIF3_9EUKA</name>
<keyword evidence="1" id="KW-0812">Transmembrane</keyword>
<keyword evidence="3" id="KW-1185">Reference proteome</keyword>
<evidence type="ECO:0000256" key="1">
    <source>
        <dbReference type="SAM" id="Phobius"/>
    </source>
</evidence>
<accession>A0ABQ8UIF3</accession>
<sequence length="316" mass="33573">MEPGQQILVPITTEYLSYWLEAPAGTTTYRFSSETHPPSIAMSAPSTDTYSFSLREDYYEYYSYFLSAGTNVSFSWNFAQHIYFSVYRRGLAVRNRAFRDLNSVGSGQFTAPADDMYLFEAENLAKSTNDGTYTLAISRPVFDVPSTAEVLTGGVRGVPSASSTIYLLVTPPAEACSPKYCKISLVEYCSNAYLIIAIVFCALGAIVLAISFWVVISVLPARQKAKEEAAKAAKATTEMTVVATTQNPLGASAVMGVDVSAPAIDPAAPGKLGVSIDTAHLAMPVVAPPQGQLGAAIAPFAMPAAAPPGVDSPMSL</sequence>
<dbReference type="Proteomes" id="UP001141327">
    <property type="component" value="Unassembled WGS sequence"/>
</dbReference>
<proteinExistence type="predicted"/>
<gene>
    <name evidence="2" type="ORF">PAPYR_5554</name>
</gene>
<organism evidence="2 3">
    <name type="scientific">Paratrimastix pyriformis</name>
    <dbReference type="NCBI Taxonomy" id="342808"/>
    <lineage>
        <taxon>Eukaryota</taxon>
        <taxon>Metamonada</taxon>
        <taxon>Preaxostyla</taxon>
        <taxon>Paratrimastigidae</taxon>
        <taxon>Paratrimastix</taxon>
    </lineage>
</organism>
<protein>
    <submittedName>
        <fullName evidence="2">Uncharacterized protein</fullName>
    </submittedName>
</protein>
<dbReference type="Gene3D" id="2.60.120.380">
    <property type="match status" value="1"/>
</dbReference>